<evidence type="ECO:0000256" key="2">
    <source>
        <dbReference type="SAM" id="MobiDB-lite"/>
    </source>
</evidence>
<evidence type="ECO:0000313" key="4">
    <source>
        <dbReference type="EMBL" id="MCP1335436.1"/>
    </source>
</evidence>
<dbReference type="AlphaFoldDB" id="A0A9J6P7Y0"/>
<dbReference type="PROSITE" id="PS51257">
    <property type="entry name" value="PROKAR_LIPOPROTEIN"/>
    <property type="match status" value="1"/>
</dbReference>
<feature type="coiled-coil region" evidence="1">
    <location>
        <begin position="413"/>
        <end position="462"/>
    </location>
</feature>
<evidence type="ECO:0000256" key="1">
    <source>
        <dbReference type="SAM" id="Coils"/>
    </source>
</evidence>
<dbReference type="Proteomes" id="UP001055804">
    <property type="component" value="Unassembled WGS sequence"/>
</dbReference>
<dbReference type="RefSeq" id="WP_269331382.1">
    <property type="nucleotide sequence ID" value="NZ_JAMZFT010000001.1"/>
</dbReference>
<organism evidence="4 5">
    <name type="scientific">Futiania mangrovi</name>
    <dbReference type="NCBI Taxonomy" id="2959716"/>
    <lineage>
        <taxon>Bacteria</taxon>
        <taxon>Pseudomonadati</taxon>
        <taxon>Pseudomonadota</taxon>
        <taxon>Alphaproteobacteria</taxon>
        <taxon>Futianiales</taxon>
        <taxon>Futianiaceae</taxon>
        <taxon>Futiania</taxon>
    </lineage>
</organism>
<keyword evidence="5" id="KW-1185">Reference proteome</keyword>
<accession>A0A9J6P7Y0</accession>
<evidence type="ECO:0008006" key="6">
    <source>
        <dbReference type="Google" id="ProtNLM"/>
    </source>
</evidence>
<keyword evidence="3" id="KW-0732">Signal</keyword>
<dbReference type="EMBL" id="JAMZFT010000001">
    <property type="protein sequence ID" value="MCP1335436.1"/>
    <property type="molecule type" value="Genomic_DNA"/>
</dbReference>
<proteinExistence type="predicted"/>
<reference evidence="4" key="1">
    <citation type="submission" date="2022-06" db="EMBL/GenBank/DDBJ databases">
        <title>Isolation and Genomics of Futiania mangrovii gen. nov., sp. nov., a Rare and Metabolically-versatile member in the Class Alphaproteobacteria.</title>
        <authorList>
            <person name="Liu L."/>
            <person name="Huang W.-C."/>
            <person name="Pan J."/>
            <person name="Li J."/>
            <person name="Huang Y."/>
            <person name="Du H."/>
            <person name="Liu Y."/>
            <person name="Li M."/>
        </authorList>
    </citation>
    <scope>NUCLEOTIDE SEQUENCE</scope>
    <source>
        <strain evidence="4">FT118</strain>
    </source>
</reference>
<evidence type="ECO:0000256" key="3">
    <source>
        <dbReference type="SAM" id="SignalP"/>
    </source>
</evidence>
<name>A0A9J6P7Y0_9PROT</name>
<comment type="caution">
    <text evidence="4">The sequence shown here is derived from an EMBL/GenBank/DDBJ whole genome shotgun (WGS) entry which is preliminary data.</text>
</comment>
<sequence length="702" mass="76940">MTLTKLISVVASCVLILSGCGGGGTPQPKTPAEPTVFLNNGPFEQGTVSIFQPYVEGHSGFARLALEKSPLRNAADSYRWTQSGKTEYATQLEVVRSGDAFAWRLFLYGPGVIEAQAAPDGEGYLYVWHMLWRPESTITATEILGAVEFKRMQAVETPIGRALVSDWTWSPVAYAMRKSTHPTDLASMDQGWRSAVQSMSKERPIYTPGKTRILIGWADVDWIAEHHDRQVFGDEALAAITEAETQFAVRAPEAGGRAKIIMWLKENFNPVAPYTSLERACGPLPAGWREDGIAPSILSGDYSLGGARNRARALDTYAVCVEKFKEAYDVGPYAAIYPQVLEKIKEWQSLGGELVTDENVPSAGFIRSYASPAPEDVEYAFDQRIAMASDPRAKVRTELAEVERSAAAYRFREARKRQERNEAERRRRIALQQAYIANAMTLNQMRAENARLERQTQRMIASSLNEGRTNNRSGAGSGQRSAAIGSTGGSPASGASGTGASSTSSNRSQQNAPGATQQAATTPEAPRNDVLFLSTGTMEKGGFDWNIRKCPPSLFTGVGIQEVAQQRCQIVNEIKLFRLGQRARICREHDDPELKFPEAYGPQTYTHIVRISNLTSEESSKLLSRYGGANRYAQMAVSKSSASLATGAETAIINEYNARHMRAAGEPHLFRGLPDMQTFVQSKGCRGVQFVDGFMNNGRTGL</sequence>
<gene>
    <name evidence="4" type="ORF">NJQ99_03345</name>
</gene>
<feature type="region of interest" description="Disordered" evidence="2">
    <location>
        <begin position="462"/>
        <end position="527"/>
    </location>
</feature>
<feature type="compositionally biased region" description="Low complexity" evidence="2">
    <location>
        <begin position="481"/>
        <end position="525"/>
    </location>
</feature>
<keyword evidence="1" id="KW-0175">Coiled coil</keyword>
<protein>
    <recommendedName>
        <fullName evidence="6">Sulfatase-modifying factor enzyme domain-containing protein</fullName>
    </recommendedName>
</protein>
<feature type="chain" id="PRO_5039891084" description="Sulfatase-modifying factor enzyme domain-containing protein" evidence="3">
    <location>
        <begin position="24"/>
        <end position="702"/>
    </location>
</feature>
<feature type="signal peptide" evidence="3">
    <location>
        <begin position="1"/>
        <end position="23"/>
    </location>
</feature>
<feature type="compositionally biased region" description="Polar residues" evidence="2">
    <location>
        <begin position="462"/>
        <end position="480"/>
    </location>
</feature>
<evidence type="ECO:0000313" key="5">
    <source>
        <dbReference type="Proteomes" id="UP001055804"/>
    </source>
</evidence>